<dbReference type="InterPro" id="IPR007921">
    <property type="entry name" value="CHAP_dom"/>
</dbReference>
<dbReference type="NCBIfam" id="NF045974">
    <property type="entry name" value="conju_CD1108"/>
    <property type="match status" value="1"/>
</dbReference>
<evidence type="ECO:0000313" key="4">
    <source>
        <dbReference type="Proteomes" id="UP001299546"/>
    </source>
</evidence>
<dbReference type="Proteomes" id="UP001299546">
    <property type="component" value="Unassembled WGS sequence"/>
</dbReference>
<sequence>MRGGTWIYAHNKIHQVEHENVGTEGAHKTELLAEAGARKLTRYTKRRIREHPARVVEKWEHRTVRTNADLHFQKMAQEHPELQSTTVSRFLQKQKIRRDYQKKARQAAKEGAKAAQKTGTAMEKLGRAVGGAIKRHPIGALLLLLLFAMFMILNSAFSAIPILSSGMMNAVVGTSYTSEDTDLLAVEDSYVSLESGLQTRIDNIERDNPGYDEYRYSLDEIIHNPHELASYLTALYKTYTPSEVRAELQRVFEKQYTLTLTEIVEVRYRTETDTWTDEDGNSHTDTYEVAYDYYILDVELTNRPITSFAPGLLNAEQLEMYHVYLATGGNKPLLFGGGSPDGTPSEDLSGVQFEDGTRPGNPAVIEIAKSQVGNVGGQPFWSWYGFDSRVAWCACFVSWCYDRAGMSEPRFASCSTQGIPWFQSHGQWGGRSYPDIAPGDAIFFDWEGDGRADHVGLVVGTDGERVYTVEGNSGDACKIKSYPIGSNLIYGYGLMNWN</sequence>
<keyword evidence="1" id="KW-0472">Membrane</keyword>
<feature type="transmembrane region" description="Helical" evidence="1">
    <location>
        <begin position="141"/>
        <end position="163"/>
    </location>
</feature>
<gene>
    <name evidence="3" type="ORF">LIZ65_00480</name>
</gene>
<proteinExistence type="predicted"/>
<keyword evidence="4" id="KW-1185">Reference proteome</keyword>
<keyword evidence="1" id="KW-1133">Transmembrane helix</keyword>
<comment type="caution">
    <text evidence="3">The sequence shown here is derived from an EMBL/GenBank/DDBJ whole genome shotgun (WGS) entry which is preliminary data.</text>
</comment>
<dbReference type="InterPro" id="IPR038765">
    <property type="entry name" value="Papain-like_cys_pep_sf"/>
</dbReference>
<accession>A0ABS8DBG0</accession>
<dbReference type="RefSeq" id="WP_227183182.1">
    <property type="nucleotide sequence ID" value="NZ_JAJCIQ010000001.1"/>
</dbReference>
<feature type="domain" description="Peptidase C51" evidence="2">
    <location>
        <begin position="388"/>
        <end position="472"/>
    </location>
</feature>
<evidence type="ECO:0000256" key="1">
    <source>
        <dbReference type="SAM" id="Phobius"/>
    </source>
</evidence>
<evidence type="ECO:0000313" key="3">
    <source>
        <dbReference type="EMBL" id="MCB7385751.1"/>
    </source>
</evidence>
<dbReference type="Gene3D" id="3.90.1720.10">
    <property type="entry name" value="endopeptidase domain like (from Nostoc punctiforme)"/>
    <property type="match status" value="1"/>
</dbReference>
<protein>
    <submittedName>
        <fullName evidence="3">CHAP domain-containing protein</fullName>
    </submittedName>
</protein>
<dbReference type="EMBL" id="JAJCIS010000001">
    <property type="protein sequence ID" value="MCB7385751.1"/>
    <property type="molecule type" value="Genomic_DNA"/>
</dbReference>
<organism evidence="3 4">
    <name type="scientific">Bariatricus massiliensis</name>
    <dbReference type="NCBI Taxonomy" id="1745713"/>
    <lineage>
        <taxon>Bacteria</taxon>
        <taxon>Bacillati</taxon>
        <taxon>Bacillota</taxon>
        <taxon>Clostridia</taxon>
        <taxon>Lachnospirales</taxon>
        <taxon>Lachnospiraceae</taxon>
        <taxon>Bariatricus</taxon>
    </lineage>
</organism>
<dbReference type="SUPFAM" id="SSF54001">
    <property type="entry name" value="Cysteine proteinases"/>
    <property type="match status" value="1"/>
</dbReference>
<name>A0ABS8DBG0_9FIRM</name>
<keyword evidence="1" id="KW-0812">Transmembrane</keyword>
<evidence type="ECO:0000259" key="2">
    <source>
        <dbReference type="Pfam" id="PF05257"/>
    </source>
</evidence>
<dbReference type="Pfam" id="PF05257">
    <property type="entry name" value="CHAP"/>
    <property type="match status" value="1"/>
</dbReference>
<reference evidence="3 4" key="1">
    <citation type="submission" date="2021-10" db="EMBL/GenBank/DDBJ databases">
        <title>Collection of gut derived symbiotic bacterial strains cultured from healthy donors.</title>
        <authorList>
            <person name="Lin H."/>
            <person name="Littmann E."/>
            <person name="Kohout C."/>
            <person name="Pamer E.G."/>
        </authorList>
    </citation>
    <scope>NUCLEOTIDE SEQUENCE [LARGE SCALE GENOMIC DNA]</scope>
    <source>
        <strain evidence="3 4">DFI.1.165</strain>
    </source>
</reference>